<keyword evidence="2" id="KW-1185">Reference proteome</keyword>
<name>A0A2Z6LMJ0_TRISU</name>
<accession>A0A2Z6LMJ0</accession>
<evidence type="ECO:0000313" key="2">
    <source>
        <dbReference type="Proteomes" id="UP000242715"/>
    </source>
</evidence>
<protein>
    <submittedName>
        <fullName evidence="1">Uncharacterized protein</fullName>
    </submittedName>
</protein>
<proteinExistence type="predicted"/>
<organism evidence="1 2">
    <name type="scientific">Trifolium subterraneum</name>
    <name type="common">Subterranean clover</name>
    <dbReference type="NCBI Taxonomy" id="3900"/>
    <lineage>
        <taxon>Eukaryota</taxon>
        <taxon>Viridiplantae</taxon>
        <taxon>Streptophyta</taxon>
        <taxon>Embryophyta</taxon>
        <taxon>Tracheophyta</taxon>
        <taxon>Spermatophyta</taxon>
        <taxon>Magnoliopsida</taxon>
        <taxon>eudicotyledons</taxon>
        <taxon>Gunneridae</taxon>
        <taxon>Pentapetalae</taxon>
        <taxon>rosids</taxon>
        <taxon>fabids</taxon>
        <taxon>Fabales</taxon>
        <taxon>Fabaceae</taxon>
        <taxon>Papilionoideae</taxon>
        <taxon>50 kb inversion clade</taxon>
        <taxon>NPAAA clade</taxon>
        <taxon>Hologalegina</taxon>
        <taxon>IRL clade</taxon>
        <taxon>Trifolieae</taxon>
        <taxon>Trifolium</taxon>
    </lineage>
</organism>
<dbReference type="AlphaFoldDB" id="A0A2Z6LMJ0"/>
<dbReference type="Proteomes" id="UP000242715">
    <property type="component" value="Unassembled WGS sequence"/>
</dbReference>
<evidence type="ECO:0000313" key="1">
    <source>
        <dbReference type="EMBL" id="GAU18904.1"/>
    </source>
</evidence>
<gene>
    <name evidence="1" type="ORF">TSUD_228940</name>
</gene>
<reference evidence="2" key="1">
    <citation type="journal article" date="2017" name="Front. Plant Sci.">
        <title>Climate Clever Clovers: New Paradigm to Reduce the Environmental Footprint of Ruminants by Breeding Low Methanogenic Forages Utilizing Haplotype Variation.</title>
        <authorList>
            <person name="Kaur P."/>
            <person name="Appels R."/>
            <person name="Bayer P.E."/>
            <person name="Keeble-Gagnere G."/>
            <person name="Wang J."/>
            <person name="Hirakawa H."/>
            <person name="Shirasawa K."/>
            <person name="Vercoe P."/>
            <person name="Stefanova K."/>
            <person name="Durmic Z."/>
            <person name="Nichols P."/>
            <person name="Revell C."/>
            <person name="Isobe S.N."/>
            <person name="Edwards D."/>
            <person name="Erskine W."/>
        </authorList>
    </citation>
    <scope>NUCLEOTIDE SEQUENCE [LARGE SCALE GENOMIC DNA]</scope>
    <source>
        <strain evidence="2">cv. Daliak</strain>
    </source>
</reference>
<dbReference type="EMBL" id="DF973190">
    <property type="protein sequence ID" value="GAU18904.1"/>
    <property type="molecule type" value="Genomic_DNA"/>
</dbReference>
<sequence length="125" mass="14243">MMKERTKGFTLEDKGGGGFSAPTVLYRSFYFGPPDKSNDLYDATWSYDLYGSNQKETRLCYLLLLPPTTLLAAASSQHTPTALLLFNYSCRINNEFQRWSSQLVSYYSCHWISWASTTMVLSANH</sequence>